<dbReference type="Proteomes" id="UP000887580">
    <property type="component" value="Unplaced"/>
</dbReference>
<name>A0AC35G305_9BILA</name>
<proteinExistence type="predicted"/>
<protein>
    <submittedName>
        <fullName evidence="2">DOCKER domain-containing protein</fullName>
    </submittedName>
</protein>
<evidence type="ECO:0000313" key="2">
    <source>
        <dbReference type="WBParaSite" id="PS1159_v2.g23495.t1"/>
    </source>
</evidence>
<evidence type="ECO:0000313" key="1">
    <source>
        <dbReference type="Proteomes" id="UP000887580"/>
    </source>
</evidence>
<organism evidence="1 2">
    <name type="scientific">Panagrolaimus sp. PS1159</name>
    <dbReference type="NCBI Taxonomy" id="55785"/>
    <lineage>
        <taxon>Eukaryota</taxon>
        <taxon>Metazoa</taxon>
        <taxon>Ecdysozoa</taxon>
        <taxon>Nematoda</taxon>
        <taxon>Chromadorea</taxon>
        <taxon>Rhabditida</taxon>
        <taxon>Tylenchina</taxon>
        <taxon>Panagrolaimomorpha</taxon>
        <taxon>Panagrolaimoidea</taxon>
        <taxon>Panagrolaimidae</taxon>
        <taxon>Panagrolaimus</taxon>
    </lineage>
</organism>
<reference evidence="2" key="1">
    <citation type="submission" date="2022-11" db="UniProtKB">
        <authorList>
            <consortium name="WormBaseParasite"/>
        </authorList>
    </citation>
    <scope>IDENTIFICATION</scope>
</reference>
<sequence>MDSLTDKVEATIQTLILAERYEAIGPIARLAIPIYEKLKNFKALVSLYSELQQAYSRAGEVKASGKRHLGTYFRVVFYGKSNFGDEDKTEWVYREHGLTSLAEACERMVLATQHSLGHDRVQCLPEDKIEPETLKSNVAYIQMTHVQPTQKLPNSLINDTENAINNDGKIASNLEIKSSTDTMAYELHTNVKNFYYEEKLNDESVDKDAPEMAKLSLRRVYLTVEGPFPSKTRRQKVIVRNEIILNPLELACDSLRQKASQIRRILAAAGIPPRCAFVGIDAAAISRLDFKGLQLFLQGAVSPTVNVGVLAYAEAFTSPNQKERYGQNGINKLITSFKILMTELQDALEVNAKAIRSDQHEYQEMLQKSFIGMLERLKDFFGDQEFILQNNSTINNTYDAAYVLNSIGGFDI</sequence>
<accession>A0AC35G305</accession>
<dbReference type="WBParaSite" id="PS1159_v2.g23495.t1">
    <property type="protein sequence ID" value="PS1159_v2.g23495.t1"/>
    <property type="gene ID" value="PS1159_v2.g23495"/>
</dbReference>